<sequence length="436" mass="50616">MYIDPPYNTESAFADGNSVSNNNELISASKFIYRDKFSRNGWLNMMHERLQLAKKLLKETGIIFVSIDDNEQAYLKVLMDEIFGEENFIANISWIKKRGPGSNTSFINKVVKNCEYILMYAKNYNKDTQIGYKIHDLEKLKKLGYTNKDEFFEERGFYKLTDLHRPSSSGAFRYSKSLNYLIEAPDGTKFELYSNILKPESACYTWSEDSFNVGNKLGFIEIKKNPKGYWQAYRKQYQFVKFDPKEKSIVKVVAGQEFENYIENIYNQNSGKEIIEIFENKNVFDFPKPLDLIKYLLSFSNNKNARVLDFFAGSGTTGYAVEDLNKQDGGNRTYTLVTNNENNIGYSVTYERLFRINNNKTSLGQSINWSNKNTPYNSNLDVFNVKYASTSLSDSRNIDEIVNNVQKMLLDFGIHKKVEYKQILNRLKSLKKLDDN</sequence>
<dbReference type="InterPro" id="IPR002941">
    <property type="entry name" value="DNA_methylase_N4/N6"/>
</dbReference>
<gene>
    <name evidence="5" type="ORF">OIE46_00940</name>
</gene>
<accession>A0AAX3F0Y3</accession>
<reference evidence="5" key="2">
    <citation type="submission" date="2022-11" db="EMBL/GenBank/DDBJ databases">
        <title>complete genomes of mycoplasma synoviae ZX313 strain and SD2 strain.</title>
        <authorList>
            <person name="Zhong Q."/>
        </authorList>
    </citation>
    <scope>NUCLEOTIDE SEQUENCE</scope>
    <source>
        <strain evidence="5">SD2</strain>
    </source>
</reference>
<dbReference type="Gene3D" id="3.40.50.150">
    <property type="entry name" value="Vaccinia Virus protein VP39"/>
    <property type="match status" value="1"/>
</dbReference>
<keyword evidence="2" id="KW-0808">Transferase</keyword>
<name>A0AAX3F0Y3_MYCSY</name>
<protein>
    <submittedName>
        <fullName evidence="5">Site-specific DNA-methyltransferase</fullName>
    </submittedName>
</protein>
<dbReference type="GO" id="GO:0032259">
    <property type="term" value="P:methylation"/>
    <property type="evidence" value="ECO:0007669"/>
    <property type="project" value="UniProtKB-KW"/>
</dbReference>
<dbReference type="InterPro" id="IPR002295">
    <property type="entry name" value="N4/N6-MTase_EcoPI_Mod-like"/>
</dbReference>
<evidence type="ECO:0000259" key="4">
    <source>
        <dbReference type="Pfam" id="PF01555"/>
    </source>
</evidence>
<dbReference type="SUPFAM" id="SSF53335">
    <property type="entry name" value="S-adenosyl-L-methionine-dependent methyltransferases"/>
    <property type="match status" value="1"/>
</dbReference>
<dbReference type="GO" id="GO:0003677">
    <property type="term" value="F:DNA binding"/>
    <property type="evidence" value="ECO:0007669"/>
    <property type="project" value="InterPro"/>
</dbReference>
<dbReference type="InterPro" id="IPR029063">
    <property type="entry name" value="SAM-dependent_MTases_sf"/>
</dbReference>
<dbReference type="EMBL" id="CP107525">
    <property type="protein sequence ID" value="UZW64813.1"/>
    <property type="molecule type" value="Genomic_DNA"/>
</dbReference>
<dbReference type="RefSeq" id="WP_109536995.1">
    <property type="nucleotide sequence ID" value="NZ_CP012624.1"/>
</dbReference>
<keyword evidence="3" id="KW-0949">S-adenosyl-L-methionine</keyword>
<organism evidence="5 6">
    <name type="scientific">Mycoplasmopsis synoviae</name>
    <name type="common">Mycoplasma synoviae</name>
    <dbReference type="NCBI Taxonomy" id="2109"/>
    <lineage>
        <taxon>Bacteria</taxon>
        <taxon>Bacillati</taxon>
        <taxon>Mycoplasmatota</taxon>
        <taxon>Mycoplasmoidales</taxon>
        <taxon>Metamycoplasmataceae</taxon>
        <taxon>Mycoplasmopsis</taxon>
    </lineage>
</organism>
<dbReference type="PRINTS" id="PR00506">
    <property type="entry name" value="D21N6MTFRASE"/>
</dbReference>
<dbReference type="Pfam" id="PF01555">
    <property type="entry name" value="N6_N4_Mtase"/>
    <property type="match status" value="1"/>
</dbReference>
<proteinExistence type="predicted"/>
<keyword evidence="1" id="KW-0489">Methyltransferase</keyword>
<evidence type="ECO:0000313" key="5">
    <source>
        <dbReference type="EMBL" id="UZW64813.1"/>
    </source>
</evidence>
<evidence type="ECO:0000256" key="2">
    <source>
        <dbReference type="ARBA" id="ARBA00022679"/>
    </source>
</evidence>
<dbReference type="Proteomes" id="UP001164481">
    <property type="component" value="Chromosome"/>
</dbReference>
<evidence type="ECO:0000313" key="6">
    <source>
        <dbReference type="Proteomes" id="UP001164481"/>
    </source>
</evidence>
<feature type="domain" description="DNA methylase N-4/N-6" evidence="4">
    <location>
        <begin position="2"/>
        <end position="327"/>
    </location>
</feature>
<evidence type="ECO:0000256" key="3">
    <source>
        <dbReference type="ARBA" id="ARBA00022691"/>
    </source>
</evidence>
<dbReference type="AlphaFoldDB" id="A0AAX3F0Y3"/>
<reference evidence="5" key="1">
    <citation type="submission" date="2022-10" db="EMBL/GenBank/DDBJ databases">
        <authorList>
            <person name="Wei X."/>
        </authorList>
    </citation>
    <scope>NUCLEOTIDE SEQUENCE</scope>
    <source>
        <strain evidence="5">SD2</strain>
    </source>
</reference>
<evidence type="ECO:0000256" key="1">
    <source>
        <dbReference type="ARBA" id="ARBA00022603"/>
    </source>
</evidence>
<dbReference type="GO" id="GO:0008170">
    <property type="term" value="F:N-methyltransferase activity"/>
    <property type="evidence" value="ECO:0007669"/>
    <property type="project" value="InterPro"/>
</dbReference>